<dbReference type="RefSeq" id="WP_263372069.1">
    <property type="nucleotide sequence ID" value="NZ_JAGSYD010000003.1"/>
</dbReference>
<protein>
    <submittedName>
        <fullName evidence="2">XdhC family protein</fullName>
    </submittedName>
</protein>
<accession>A0ABW1Z6Z0</accession>
<sequence length="185" mass="19858">MLLPPQRLILCGAGDDAQAMASTAASMGWRISVVDGRTQWATRARFPEAESVGCSLDDLLLNPSDAVAIMTHSYEQDRDFLERILPAAPRYLGLLGARHRSALLMAEAAASLQWPLERVCEAVNSPMGLDLGGDGADSVALATIAEIQASLHGKLPLTRRLSVAMVEEQIEKGGASRYLQTQCVL</sequence>
<dbReference type="Proteomes" id="UP001596391">
    <property type="component" value="Unassembled WGS sequence"/>
</dbReference>
<dbReference type="PANTHER" id="PTHR30388:SF6">
    <property type="entry name" value="XANTHINE DEHYDROGENASE SUBUNIT A-RELATED"/>
    <property type="match status" value="1"/>
</dbReference>
<dbReference type="Pfam" id="PF13478">
    <property type="entry name" value="XdhC_C"/>
    <property type="match status" value="1"/>
</dbReference>
<keyword evidence="3" id="KW-1185">Reference proteome</keyword>
<evidence type="ECO:0000259" key="1">
    <source>
        <dbReference type="Pfam" id="PF13478"/>
    </source>
</evidence>
<reference evidence="3" key="1">
    <citation type="journal article" date="2019" name="Int. J. Syst. Evol. Microbiol.">
        <title>The Global Catalogue of Microorganisms (GCM) 10K type strain sequencing project: providing services to taxonomists for standard genome sequencing and annotation.</title>
        <authorList>
            <consortium name="The Broad Institute Genomics Platform"/>
            <consortium name="The Broad Institute Genome Sequencing Center for Infectious Disease"/>
            <person name="Wu L."/>
            <person name="Ma J."/>
        </authorList>
    </citation>
    <scope>NUCLEOTIDE SEQUENCE [LARGE SCALE GENOMIC DNA]</scope>
    <source>
        <strain evidence="3">CGMCC 1.16026</strain>
    </source>
</reference>
<proteinExistence type="predicted"/>
<comment type="caution">
    <text evidence="2">The sequence shown here is derived from an EMBL/GenBank/DDBJ whole genome shotgun (WGS) entry which is preliminary data.</text>
</comment>
<dbReference type="InterPro" id="IPR052698">
    <property type="entry name" value="MoCofactor_Util/Proc"/>
</dbReference>
<name>A0ABW1Z6Z0_9BACT</name>
<evidence type="ECO:0000313" key="3">
    <source>
        <dbReference type="Proteomes" id="UP001596391"/>
    </source>
</evidence>
<dbReference type="InterPro" id="IPR027051">
    <property type="entry name" value="XdhC_Rossmann_dom"/>
</dbReference>
<dbReference type="EMBL" id="JBHSWI010000001">
    <property type="protein sequence ID" value="MFC6645237.1"/>
    <property type="molecule type" value="Genomic_DNA"/>
</dbReference>
<feature type="domain" description="XdhC Rossmann" evidence="1">
    <location>
        <begin position="8"/>
        <end position="147"/>
    </location>
</feature>
<dbReference type="Gene3D" id="3.40.50.720">
    <property type="entry name" value="NAD(P)-binding Rossmann-like Domain"/>
    <property type="match status" value="1"/>
</dbReference>
<evidence type="ECO:0000313" key="2">
    <source>
        <dbReference type="EMBL" id="MFC6645237.1"/>
    </source>
</evidence>
<organism evidence="2 3">
    <name type="scientific">Granulicella cerasi</name>
    <dbReference type="NCBI Taxonomy" id="741063"/>
    <lineage>
        <taxon>Bacteria</taxon>
        <taxon>Pseudomonadati</taxon>
        <taxon>Acidobacteriota</taxon>
        <taxon>Terriglobia</taxon>
        <taxon>Terriglobales</taxon>
        <taxon>Acidobacteriaceae</taxon>
        <taxon>Granulicella</taxon>
    </lineage>
</organism>
<dbReference type="PANTHER" id="PTHR30388">
    <property type="entry name" value="ALDEHYDE OXIDOREDUCTASE MOLYBDENUM COFACTOR ASSEMBLY PROTEIN"/>
    <property type="match status" value="1"/>
</dbReference>
<gene>
    <name evidence="2" type="ORF">ACFQBQ_06465</name>
</gene>